<feature type="region of interest" description="Disordered" evidence="6">
    <location>
        <begin position="95"/>
        <end position="117"/>
    </location>
</feature>
<gene>
    <name evidence="8" type="ORF">RRG08_019526</name>
</gene>
<dbReference type="GO" id="GO:0060255">
    <property type="term" value="P:regulation of macromolecule metabolic process"/>
    <property type="evidence" value="ECO:0007669"/>
    <property type="project" value="UniProtKB-ARBA"/>
</dbReference>
<evidence type="ECO:0000256" key="2">
    <source>
        <dbReference type="ARBA" id="ARBA00022670"/>
    </source>
</evidence>
<evidence type="ECO:0000256" key="3">
    <source>
        <dbReference type="ARBA" id="ARBA00022801"/>
    </source>
</evidence>
<dbReference type="GO" id="GO:0016926">
    <property type="term" value="P:protein desumoylation"/>
    <property type="evidence" value="ECO:0007669"/>
    <property type="project" value="TreeGrafter"/>
</dbReference>
<feature type="compositionally biased region" description="Polar residues" evidence="6">
    <location>
        <begin position="95"/>
        <end position="109"/>
    </location>
</feature>
<dbReference type="SUPFAM" id="SSF54001">
    <property type="entry name" value="Cysteine proteinases"/>
    <property type="match status" value="1"/>
</dbReference>
<keyword evidence="4" id="KW-0788">Thiol protease</keyword>
<keyword evidence="3" id="KW-0378">Hydrolase</keyword>
<dbReference type="EMBL" id="JAWDGP010005256">
    <property type="protein sequence ID" value="KAK3758615.1"/>
    <property type="molecule type" value="Genomic_DNA"/>
</dbReference>
<dbReference type="Pfam" id="PF02902">
    <property type="entry name" value="Peptidase_C48"/>
    <property type="match status" value="1"/>
</dbReference>
<accession>A0AAE0YWY8</accession>
<keyword evidence="9" id="KW-1185">Reference proteome</keyword>
<dbReference type="PANTHER" id="PTHR12606:SF141">
    <property type="entry name" value="GH15225P-RELATED"/>
    <property type="match status" value="1"/>
</dbReference>
<sequence length="700" mass="81381">MFRTLIDGFHSIWSPPADALDTDRVPIGSKRKNNTPDRCDENGKRRKLDSHSSSISDYIRHSVTRMANWIRPKSKPFSEDFKTRPRHRVELSGRISSSQENGSHRNTNHIPRMNGEGTQNHITDFSEGLSKLNETPLRGLNIQKEREFENSSFTRRPSESSMYGHRKQSTANESMRLREREQYRQLLQLQSQRSPWQVYVPLNPPGETSSTISSVSDVPHRYFRPQNSNNGYLQSHMEVAEELKKSAMSSLLRKQRSRLGLTETPSSPFSNARQATVSHVKPQIAQQQHLRLNQGSNFSLVRSPRYRGVSISNRYLVTKDEERSKDLSKFGGNMNNHGDTHKAKNKMNGDVDWREVHSPLEMEDTIVIDDDDEDEKIEQRVPPLKSSHIGPQDRFSVESSRFQACYKKCQAYSQEKERRRTEIEEEEMKAKAYEEKRHVQTLNLERQMKYQMKIFDELPEVTADIFVEEEEEEEEHLPELSDEMLDVVKAALRPGNPNDVLSDAFRLQLTRRDMATLAGLNWLNDEVINFYMNMLTERGEKEGQAKVYAFNTFFYPKIISGGHSAVKRWTKKVDIFSVHFILIPVHLGMHWCLCVVDMAKKIITYYDSMGAENNQCLQAVLNYINDESIAKKQTPIKRSEWTLVNAEDNPQQMNGSDCGMFMCKYAEYITRQKDLSFTQEDMPYFRKRMVYEIMSKKLLQ</sequence>
<evidence type="ECO:0000256" key="5">
    <source>
        <dbReference type="SAM" id="Coils"/>
    </source>
</evidence>
<feature type="region of interest" description="Disordered" evidence="6">
    <location>
        <begin position="327"/>
        <end position="346"/>
    </location>
</feature>
<evidence type="ECO:0000256" key="4">
    <source>
        <dbReference type="ARBA" id="ARBA00022807"/>
    </source>
</evidence>
<feature type="domain" description="Ubiquitin-like protease family profile" evidence="7">
    <location>
        <begin position="507"/>
        <end position="669"/>
    </location>
</feature>
<dbReference type="Gene3D" id="3.40.395.10">
    <property type="entry name" value="Adenoviral Proteinase, Chain A"/>
    <property type="match status" value="1"/>
</dbReference>
<feature type="coiled-coil region" evidence="5">
    <location>
        <begin position="409"/>
        <end position="436"/>
    </location>
</feature>
<dbReference type="PANTHER" id="PTHR12606">
    <property type="entry name" value="SENTRIN/SUMO-SPECIFIC PROTEASE"/>
    <property type="match status" value="1"/>
</dbReference>
<feature type="region of interest" description="Disordered" evidence="6">
    <location>
        <begin position="23"/>
        <end position="54"/>
    </location>
</feature>
<evidence type="ECO:0000313" key="8">
    <source>
        <dbReference type="EMBL" id="KAK3758615.1"/>
    </source>
</evidence>
<comment type="caution">
    <text evidence="8">The sequence shown here is derived from an EMBL/GenBank/DDBJ whole genome shotgun (WGS) entry which is preliminary data.</text>
</comment>
<dbReference type="Proteomes" id="UP001283361">
    <property type="component" value="Unassembled WGS sequence"/>
</dbReference>
<evidence type="ECO:0000259" key="7">
    <source>
        <dbReference type="PROSITE" id="PS50600"/>
    </source>
</evidence>
<dbReference type="InterPro" id="IPR038765">
    <property type="entry name" value="Papain-like_cys_pep_sf"/>
</dbReference>
<dbReference type="GO" id="GO:0006508">
    <property type="term" value="P:proteolysis"/>
    <property type="evidence" value="ECO:0007669"/>
    <property type="project" value="UniProtKB-KW"/>
</dbReference>
<dbReference type="PROSITE" id="PS50600">
    <property type="entry name" value="ULP_PROTEASE"/>
    <property type="match status" value="1"/>
</dbReference>
<dbReference type="GO" id="GO:0016929">
    <property type="term" value="F:deSUMOylase activity"/>
    <property type="evidence" value="ECO:0007669"/>
    <property type="project" value="TreeGrafter"/>
</dbReference>
<evidence type="ECO:0000256" key="6">
    <source>
        <dbReference type="SAM" id="MobiDB-lite"/>
    </source>
</evidence>
<keyword evidence="2" id="KW-0645">Protease</keyword>
<dbReference type="GO" id="GO:0080090">
    <property type="term" value="P:regulation of primary metabolic process"/>
    <property type="evidence" value="ECO:0007669"/>
    <property type="project" value="UniProtKB-ARBA"/>
</dbReference>
<dbReference type="FunFam" id="3.40.395.10:FF:000001">
    <property type="entry name" value="Sentrin-specific protease 1"/>
    <property type="match status" value="1"/>
</dbReference>
<dbReference type="AlphaFoldDB" id="A0AAE0YWY8"/>
<dbReference type="InterPro" id="IPR003653">
    <property type="entry name" value="Peptidase_C48_C"/>
</dbReference>
<comment type="similarity">
    <text evidence="1">Belongs to the peptidase C48 family.</text>
</comment>
<feature type="region of interest" description="Disordered" evidence="6">
    <location>
        <begin position="140"/>
        <end position="175"/>
    </location>
</feature>
<proteinExistence type="inferred from homology"/>
<reference evidence="8" key="1">
    <citation type="journal article" date="2023" name="G3 (Bethesda)">
        <title>A reference genome for the long-term kleptoplast-retaining sea slug Elysia crispata morphotype clarki.</title>
        <authorList>
            <person name="Eastman K.E."/>
            <person name="Pendleton A.L."/>
            <person name="Shaikh M.A."/>
            <person name="Suttiyut T."/>
            <person name="Ogas R."/>
            <person name="Tomko P."/>
            <person name="Gavelis G."/>
            <person name="Widhalm J.R."/>
            <person name="Wisecaver J.H."/>
        </authorList>
    </citation>
    <scope>NUCLEOTIDE SEQUENCE</scope>
    <source>
        <strain evidence="8">ECLA1</strain>
    </source>
</reference>
<evidence type="ECO:0000256" key="1">
    <source>
        <dbReference type="ARBA" id="ARBA00005234"/>
    </source>
</evidence>
<keyword evidence="5" id="KW-0175">Coiled coil</keyword>
<name>A0AAE0YWY8_9GAST</name>
<dbReference type="GO" id="GO:0005634">
    <property type="term" value="C:nucleus"/>
    <property type="evidence" value="ECO:0007669"/>
    <property type="project" value="TreeGrafter"/>
</dbReference>
<evidence type="ECO:0000313" key="9">
    <source>
        <dbReference type="Proteomes" id="UP001283361"/>
    </source>
</evidence>
<feature type="compositionally biased region" description="Polar residues" evidence="6">
    <location>
        <begin position="150"/>
        <end position="161"/>
    </location>
</feature>
<protein>
    <recommendedName>
        <fullName evidence="7">Ubiquitin-like protease family profile domain-containing protein</fullName>
    </recommendedName>
</protein>
<organism evidence="8 9">
    <name type="scientific">Elysia crispata</name>
    <name type="common">lettuce slug</name>
    <dbReference type="NCBI Taxonomy" id="231223"/>
    <lineage>
        <taxon>Eukaryota</taxon>
        <taxon>Metazoa</taxon>
        <taxon>Spiralia</taxon>
        <taxon>Lophotrochozoa</taxon>
        <taxon>Mollusca</taxon>
        <taxon>Gastropoda</taxon>
        <taxon>Heterobranchia</taxon>
        <taxon>Euthyneura</taxon>
        <taxon>Panpulmonata</taxon>
        <taxon>Sacoglossa</taxon>
        <taxon>Placobranchoidea</taxon>
        <taxon>Plakobranchidae</taxon>
        <taxon>Elysia</taxon>
    </lineage>
</organism>
<feature type="compositionally biased region" description="Basic and acidic residues" evidence="6">
    <location>
        <begin position="34"/>
        <end position="43"/>
    </location>
</feature>